<accession>A0A7Z0BI45</accession>
<proteinExistence type="predicted"/>
<name>A0A7Z0BI45_9ACTN</name>
<dbReference type="Proteomes" id="UP000584931">
    <property type="component" value="Unassembled WGS sequence"/>
</dbReference>
<keyword evidence="1" id="KW-0812">Transmembrane</keyword>
<evidence type="ECO:0000256" key="1">
    <source>
        <dbReference type="SAM" id="Phobius"/>
    </source>
</evidence>
<dbReference type="AlphaFoldDB" id="A0A7Z0BI45"/>
<gene>
    <name evidence="2" type="ORF">HNR06_001280</name>
</gene>
<keyword evidence="1" id="KW-1133">Transmembrane helix</keyword>
<feature type="transmembrane region" description="Helical" evidence="1">
    <location>
        <begin position="31"/>
        <end position="50"/>
    </location>
</feature>
<evidence type="ECO:0000313" key="2">
    <source>
        <dbReference type="EMBL" id="NYH51691.1"/>
    </source>
</evidence>
<dbReference type="RefSeq" id="WP_179809475.1">
    <property type="nucleotide sequence ID" value="NZ_JACCHL010000001.1"/>
</dbReference>
<reference evidence="2 3" key="1">
    <citation type="submission" date="2020-07" db="EMBL/GenBank/DDBJ databases">
        <title>Sequencing the genomes of 1000 actinobacteria strains.</title>
        <authorList>
            <person name="Klenk H.-P."/>
        </authorList>
    </citation>
    <scope>NUCLEOTIDE SEQUENCE [LARGE SCALE GENOMIC DNA]</scope>
    <source>
        <strain evidence="2 3">DSM 45278</strain>
    </source>
</reference>
<keyword evidence="1" id="KW-0472">Membrane</keyword>
<evidence type="ECO:0000313" key="3">
    <source>
        <dbReference type="Proteomes" id="UP000584931"/>
    </source>
</evidence>
<comment type="caution">
    <text evidence="2">The sequence shown here is derived from an EMBL/GenBank/DDBJ whole genome shotgun (WGS) entry which is preliminary data.</text>
</comment>
<organism evidence="2 3">
    <name type="scientific">Nocardiopsis sinuspersici</name>
    <dbReference type="NCBI Taxonomy" id="501010"/>
    <lineage>
        <taxon>Bacteria</taxon>
        <taxon>Bacillati</taxon>
        <taxon>Actinomycetota</taxon>
        <taxon>Actinomycetes</taxon>
        <taxon>Streptosporangiales</taxon>
        <taxon>Nocardiopsidaceae</taxon>
        <taxon>Nocardiopsis</taxon>
    </lineage>
</organism>
<dbReference type="EMBL" id="JACCHL010000001">
    <property type="protein sequence ID" value="NYH51691.1"/>
    <property type="molecule type" value="Genomic_DNA"/>
</dbReference>
<protein>
    <submittedName>
        <fullName evidence="2">Uncharacterized protein</fullName>
    </submittedName>
</protein>
<sequence>MTSSTLRPTAVLTGGLVVLLAGDTWTGFSAGAGLVVVLLLATAVCAHRAVSRPTPRH</sequence>